<dbReference type="AlphaFoldDB" id="A0A4Q9GRW7"/>
<keyword evidence="5" id="KW-0472">Membrane</keyword>
<dbReference type="InterPro" id="IPR000805">
    <property type="entry name" value="Glyco_hydro_26"/>
</dbReference>
<name>A0A4Q9GRW7_9MICO</name>
<dbReference type="Pfam" id="PF02156">
    <property type="entry name" value="Glyco_hydro_26"/>
    <property type="match status" value="1"/>
</dbReference>
<dbReference type="PANTHER" id="PTHR40079:SF4">
    <property type="entry name" value="GH26 DOMAIN-CONTAINING PROTEIN-RELATED"/>
    <property type="match status" value="1"/>
</dbReference>
<dbReference type="GO" id="GO:0016985">
    <property type="term" value="F:mannan endo-1,4-beta-mannosidase activity"/>
    <property type="evidence" value="ECO:0007669"/>
    <property type="project" value="InterPro"/>
</dbReference>
<keyword evidence="5" id="KW-0812">Transmembrane</keyword>
<keyword evidence="8" id="KW-1185">Reference proteome</keyword>
<keyword evidence="2 4" id="KW-0378">Hydrolase</keyword>
<dbReference type="RefSeq" id="WP_130980964.1">
    <property type="nucleotide sequence ID" value="NZ_SISG01000001.1"/>
</dbReference>
<feature type="active site" description="Proton donor" evidence="4">
    <location>
        <position position="261"/>
    </location>
</feature>
<evidence type="ECO:0000256" key="3">
    <source>
        <dbReference type="ARBA" id="ARBA00023295"/>
    </source>
</evidence>
<feature type="active site" description="Nucleophile" evidence="4">
    <location>
        <position position="383"/>
    </location>
</feature>
<evidence type="ECO:0000256" key="5">
    <source>
        <dbReference type="SAM" id="Phobius"/>
    </source>
</evidence>
<keyword evidence="5" id="KW-1133">Transmembrane helix</keyword>
<dbReference type="PANTHER" id="PTHR40079">
    <property type="entry name" value="MANNAN ENDO-1,4-BETA-MANNOSIDASE E-RELATED"/>
    <property type="match status" value="1"/>
</dbReference>
<dbReference type="EMBL" id="SISG01000001">
    <property type="protein sequence ID" value="TBN56854.1"/>
    <property type="molecule type" value="Genomic_DNA"/>
</dbReference>
<keyword evidence="3 4" id="KW-0326">Glycosidase</keyword>
<dbReference type="SUPFAM" id="SSF51445">
    <property type="entry name" value="(Trans)glycosidases"/>
    <property type="match status" value="1"/>
</dbReference>
<dbReference type="Gene3D" id="3.20.20.80">
    <property type="entry name" value="Glycosidases"/>
    <property type="match status" value="1"/>
</dbReference>
<organism evidence="7 8">
    <name type="scientific">Glaciihabitans arcticus</name>
    <dbReference type="NCBI Taxonomy" id="2668039"/>
    <lineage>
        <taxon>Bacteria</taxon>
        <taxon>Bacillati</taxon>
        <taxon>Actinomycetota</taxon>
        <taxon>Actinomycetes</taxon>
        <taxon>Micrococcales</taxon>
        <taxon>Microbacteriaceae</taxon>
        <taxon>Glaciihabitans</taxon>
    </lineage>
</organism>
<evidence type="ECO:0000256" key="1">
    <source>
        <dbReference type="ARBA" id="ARBA00007754"/>
    </source>
</evidence>
<dbReference type="PROSITE" id="PS51764">
    <property type="entry name" value="GH26"/>
    <property type="match status" value="1"/>
</dbReference>
<dbReference type="InterPro" id="IPR017853">
    <property type="entry name" value="GH"/>
</dbReference>
<protein>
    <recommendedName>
        <fullName evidence="6">GH26 domain-containing protein</fullName>
    </recommendedName>
</protein>
<evidence type="ECO:0000313" key="7">
    <source>
        <dbReference type="EMBL" id="TBN56854.1"/>
    </source>
</evidence>
<feature type="domain" description="GH26" evidence="6">
    <location>
        <begin position="133"/>
        <end position="441"/>
    </location>
</feature>
<dbReference type="InterPro" id="IPR022790">
    <property type="entry name" value="GH26_dom"/>
</dbReference>
<comment type="similarity">
    <text evidence="1 4">Belongs to the glycosyl hydrolase 26 family.</text>
</comment>
<dbReference type="GO" id="GO:0006080">
    <property type="term" value="P:substituted mannan metabolic process"/>
    <property type="evidence" value="ECO:0007669"/>
    <property type="project" value="InterPro"/>
</dbReference>
<dbReference type="Proteomes" id="UP000294194">
    <property type="component" value="Unassembled WGS sequence"/>
</dbReference>
<evidence type="ECO:0000256" key="2">
    <source>
        <dbReference type="ARBA" id="ARBA00022801"/>
    </source>
</evidence>
<proteinExistence type="inferred from homology"/>
<sequence length="463" mass="50753">MSISKLPRRWWALSGRRELATAAGALGIVLALGATSVFVWNSPGSPVRQAVEAVTPPSREDQLVEERNALLSRVVALESDLDAKDSDLDAIAADKAAIQKALWKTEGELDALIASRGSGRGPVTVAAPSKAGGTTITAPSRSALVSPKSPYLGLFTEQAPFNWATYDATASKVGSTPSVVGYFGGWDENFRANAVTRSWQRSKLPILTWESRPIAAANDVVEEPAYSLPKIIGGDFDAYLTKYARDIVKTGLPLGIRLDHEMNGEWYPWAESNSKGESINGNRPGDYKKMWQHVHDIFEKEGANDLVIWIWSPNITNNLPANHQKDSYLASLYPGDEYVDWVGLSAYLRPNYKADNDFSFSYTFDRSLNSLRGITNKPIYLSEIGASEIGGHKATWIASLFEALEKPANADIIGFNWFSLTVTTYVGGERATNDWRIDSRPDSLRAFIDGLARPASRFTLSAN</sequence>
<evidence type="ECO:0000313" key="8">
    <source>
        <dbReference type="Proteomes" id="UP000294194"/>
    </source>
</evidence>
<evidence type="ECO:0000256" key="4">
    <source>
        <dbReference type="PROSITE-ProRule" id="PRU01100"/>
    </source>
</evidence>
<feature type="transmembrane region" description="Helical" evidence="5">
    <location>
        <begin position="20"/>
        <end position="40"/>
    </location>
</feature>
<comment type="caution">
    <text evidence="7">The sequence shown here is derived from an EMBL/GenBank/DDBJ whole genome shotgun (WGS) entry which is preliminary data.</text>
</comment>
<evidence type="ECO:0000259" key="6">
    <source>
        <dbReference type="PROSITE" id="PS51764"/>
    </source>
</evidence>
<accession>A0A4Q9GRW7</accession>
<reference evidence="8" key="1">
    <citation type="submission" date="2019-02" db="EMBL/GenBank/DDBJ databases">
        <title>Glaciihabitans arcticus sp. nov., a psychrotolerant bacterium isolated from polar soil.</title>
        <authorList>
            <person name="Dahal R.H."/>
        </authorList>
    </citation>
    <scope>NUCLEOTIDE SEQUENCE [LARGE SCALE GENOMIC DNA]</scope>
    <source>
        <strain evidence="8">RP-3-7</strain>
    </source>
</reference>
<gene>
    <name evidence="7" type="ORF">EYE40_05255</name>
</gene>